<sequence length="91" mass="10075">MVLDSASGLKNIRLNDLPMREAEEAFQASGIIFDTFEALEQGVFDVLKPMFQHAYVIGPLQMLLNSTFSCSSDHLKAASFSPYGDELNCLE</sequence>
<comment type="caution">
    <text evidence="1">The sequence shown here is derived from an EMBL/GenBank/DDBJ whole genome shotgun (WGS) entry which is preliminary data.</text>
</comment>
<protein>
    <submittedName>
        <fullName evidence="1">Uncharacterized protein</fullName>
    </submittedName>
</protein>
<organism evidence="1 2">
    <name type="scientific">Vaccinium darrowii</name>
    <dbReference type="NCBI Taxonomy" id="229202"/>
    <lineage>
        <taxon>Eukaryota</taxon>
        <taxon>Viridiplantae</taxon>
        <taxon>Streptophyta</taxon>
        <taxon>Embryophyta</taxon>
        <taxon>Tracheophyta</taxon>
        <taxon>Spermatophyta</taxon>
        <taxon>Magnoliopsida</taxon>
        <taxon>eudicotyledons</taxon>
        <taxon>Gunneridae</taxon>
        <taxon>Pentapetalae</taxon>
        <taxon>asterids</taxon>
        <taxon>Ericales</taxon>
        <taxon>Ericaceae</taxon>
        <taxon>Vaccinioideae</taxon>
        <taxon>Vaccinieae</taxon>
        <taxon>Vaccinium</taxon>
    </lineage>
</organism>
<evidence type="ECO:0000313" key="1">
    <source>
        <dbReference type="EMBL" id="KAH7864352.1"/>
    </source>
</evidence>
<reference evidence="1 2" key="1">
    <citation type="journal article" date="2021" name="Hortic Res">
        <title>High-quality reference genome and annotation aids understanding of berry development for evergreen blueberry (Vaccinium darrowii).</title>
        <authorList>
            <person name="Yu J."/>
            <person name="Hulse-Kemp A.M."/>
            <person name="Babiker E."/>
            <person name="Staton M."/>
        </authorList>
    </citation>
    <scope>NUCLEOTIDE SEQUENCE [LARGE SCALE GENOMIC DNA]</scope>
    <source>
        <strain evidence="2">cv. NJ 8807/NJ 8810</strain>
        <tissue evidence="1">Young leaf</tissue>
    </source>
</reference>
<accession>A0ACB7ZFN4</accession>
<dbReference type="EMBL" id="CM037162">
    <property type="protein sequence ID" value="KAH7864352.1"/>
    <property type="molecule type" value="Genomic_DNA"/>
</dbReference>
<keyword evidence="2" id="KW-1185">Reference proteome</keyword>
<gene>
    <name evidence="1" type="ORF">Vadar_028635</name>
</gene>
<dbReference type="Proteomes" id="UP000828048">
    <property type="component" value="Chromosome 12"/>
</dbReference>
<name>A0ACB7ZFN4_9ERIC</name>
<proteinExistence type="predicted"/>
<evidence type="ECO:0000313" key="2">
    <source>
        <dbReference type="Proteomes" id="UP000828048"/>
    </source>
</evidence>